<accession>A0A0F9HSJ3</accession>
<dbReference type="AlphaFoldDB" id="A0A0F9HSJ3"/>
<proteinExistence type="predicted"/>
<sequence>MKQIPGKIIKEIELEPDCFIYDAGTGEYFLKYKIKKEVIYS</sequence>
<name>A0A0F9HSJ3_9ZZZZ</name>
<gene>
    <name evidence="1" type="ORF">LCGC14_1670040</name>
</gene>
<dbReference type="EMBL" id="LAZR01014324">
    <property type="protein sequence ID" value="KKM18007.1"/>
    <property type="molecule type" value="Genomic_DNA"/>
</dbReference>
<protein>
    <submittedName>
        <fullName evidence="1">Uncharacterized protein</fullName>
    </submittedName>
</protein>
<evidence type="ECO:0000313" key="1">
    <source>
        <dbReference type="EMBL" id="KKM18007.1"/>
    </source>
</evidence>
<organism evidence="1">
    <name type="scientific">marine sediment metagenome</name>
    <dbReference type="NCBI Taxonomy" id="412755"/>
    <lineage>
        <taxon>unclassified sequences</taxon>
        <taxon>metagenomes</taxon>
        <taxon>ecological metagenomes</taxon>
    </lineage>
</organism>
<reference evidence="1" key="1">
    <citation type="journal article" date="2015" name="Nature">
        <title>Complex archaea that bridge the gap between prokaryotes and eukaryotes.</title>
        <authorList>
            <person name="Spang A."/>
            <person name="Saw J.H."/>
            <person name="Jorgensen S.L."/>
            <person name="Zaremba-Niedzwiedzka K."/>
            <person name="Martijn J."/>
            <person name="Lind A.E."/>
            <person name="van Eijk R."/>
            <person name="Schleper C."/>
            <person name="Guy L."/>
            <person name="Ettema T.J."/>
        </authorList>
    </citation>
    <scope>NUCLEOTIDE SEQUENCE</scope>
</reference>
<comment type="caution">
    <text evidence="1">The sequence shown here is derived from an EMBL/GenBank/DDBJ whole genome shotgun (WGS) entry which is preliminary data.</text>
</comment>